<dbReference type="Proteomes" id="UP000237271">
    <property type="component" value="Unassembled WGS sequence"/>
</dbReference>
<comment type="caution">
    <text evidence="1">The sequence shown here is derived from an EMBL/GenBank/DDBJ whole genome shotgun (WGS) entry which is preliminary data.</text>
</comment>
<protein>
    <submittedName>
        <fullName evidence="1">Uncharacterized protein</fullName>
    </submittedName>
</protein>
<accession>A0A2P4X8L9</accession>
<dbReference type="EMBL" id="NCKW01015747">
    <property type="protein sequence ID" value="POM61890.1"/>
    <property type="molecule type" value="Genomic_DNA"/>
</dbReference>
<evidence type="ECO:0000313" key="2">
    <source>
        <dbReference type="Proteomes" id="UP000237271"/>
    </source>
</evidence>
<evidence type="ECO:0000313" key="1">
    <source>
        <dbReference type="EMBL" id="POM61890.1"/>
    </source>
</evidence>
<sequence length="98" mass="10882">MNIQANTNTLKQLVAKPLLNRILHPNTPELPALSPNVGFDIKSSSDFPQHNRKEPGVHYRIEDTGLLTQPGIRDKHSVLIICVFNGAESWGENLVSND</sequence>
<keyword evidence="2" id="KW-1185">Reference proteome</keyword>
<proteinExistence type="predicted"/>
<reference evidence="1 2" key="1">
    <citation type="journal article" date="2017" name="Genome Biol. Evol.">
        <title>Phytophthora megakarya and P. palmivora, closely related causal agents of cacao black pod rot, underwent increases in genome sizes and gene numbers by different mechanisms.</title>
        <authorList>
            <person name="Ali S.S."/>
            <person name="Shao J."/>
            <person name="Lary D.J."/>
            <person name="Kronmiller B."/>
            <person name="Shen D."/>
            <person name="Strem M.D."/>
            <person name="Amoako-Attah I."/>
            <person name="Akrofi A.Y."/>
            <person name="Begoude B.A."/>
            <person name="Ten Hoopen G.M."/>
            <person name="Coulibaly K."/>
            <person name="Kebe B.I."/>
            <person name="Melnick R.L."/>
            <person name="Guiltinan M.J."/>
            <person name="Tyler B.M."/>
            <person name="Meinhardt L.W."/>
            <person name="Bailey B.A."/>
        </authorList>
    </citation>
    <scope>NUCLEOTIDE SEQUENCE [LARGE SCALE GENOMIC DNA]</scope>
    <source>
        <strain evidence="2">sbr112.9</strain>
    </source>
</reference>
<name>A0A2P4X8L9_9STRA</name>
<gene>
    <name evidence="1" type="ORF">PHPALM_29029</name>
</gene>
<dbReference type="AlphaFoldDB" id="A0A2P4X8L9"/>
<organism evidence="1 2">
    <name type="scientific">Phytophthora palmivora</name>
    <dbReference type="NCBI Taxonomy" id="4796"/>
    <lineage>
        <taxon>Eukaryota</taxon>
        <taxon>Sar</taxon>
        <taxon>Stramenopiles</taxon>
        <taxon>Oomycota</taxon>
        <taxon>Peronosporomycetes</taxon>
        <taxon>Peronosporales</taxon>
        <taxon>Peronosporaceae</taxon>
        <taxon>Phytophthora</taxon>
    </lineage>
</organism>